<keyword evidence="2" id="KW-1185">Reference proteome</keyword>
<evidence type="ECO:0000313" key="1">
    <source>
        <dbReference type="EMBL" id="KAJ8133328.1"/>
    </source>
</evidence>
<reference evidence="1" key="1">
    <citation type="submission" date="2022-12" db="EMBL/GenBank/DDBJ databases">
        <title>Genome Sequence of Lasiodiplodia mahajangana.</title>
        <authorList>
            <person name="Buettner E."/>
        </authorList>
    </citation>
    <scope>NUCLEOTIDE SEQUENCE</scope>
    <source>
        <strain evidence="1">VT137</strain>
    </source>
</reference>
<organism evidence="1 2">
    <name type="scientific">Lasiodiplodia mahajangana</name>
    <dbReference type="NCBI Taxonomy" id="1108764"/>
    <lineage>
        <taxon>Eukaryota</taxon>
        <taxon>Fungi</taxon>
        <taxon>Dikarya</taxon>
        <taxon>Ascomycota</taxon>
        <taxon>Pezizomycotina</taxon>
        <taxon>Dothideomycetes</taxon>
        <taxon>Dothideomycetes incertae sedis</taxon>
        <taxon>Botryosphaeriales</taxon>
        <taxon>Botryosphaeriaceae</taxon>
        <taxon>Lasiodiplodia</taxon>
    </lineage>
</organism>
<name>A0ACC2K1J6_9PEZI</name>
<evidence type="ECO:0000313" key="2">
    <source>
        <dbReference type="Proteomes" id="UP001153332"/>
    </source>
</evidence>
<gene>
    <name evidence="1" type="ORF">O1611_g296</name>
</gene>
<comment type="caution">
    <text evidence="1">The sequence shown here is derived from an EMBL/GenBank/DDBJ whole genome shotgun (WGS) entry which is preliminary data.</text>
</comment>
<proteinExistence type="predicted"/>
<dbReference type="EMBL" id="JAPUUL010000022">
    <property type="protein sequence ID" value="KAJ8133328.1"/>
    <property type="molecule type" value="Genomic_DNA"/>
</dbReference>
<protein>
    <submittedName>
        <fullName evidence="1">Uncharacterized protein</fullName>
    </submittedName>
</protein>
<accession>A0ACC2K1J6</accession>
<dbReference type="Proteomes" id="UP001153332">
    <property type="component" value="Unassembled WGS sequence"/>
</dbReference>
<sequence>MYQKRCTHTSTTGDPVSPTPSPRQHEEQRQPPSAAPLLQNNVAVVDEVGSESLETERTSQSPACPSQSGYLRFIGDLSAEASFLEKGGNESLPRLANVGVWLGHRDEDARSEGPPRGAQDITYIGLNSTGVSGLYSRDEYQSIMPPDHEFGIILKVYYAKIDPIIPIMHDEKLDQHRPAELSALKQCICLLAAPDPSLRPFLKLRHCESVLSPIEFRAQIAAALKRALDFDLIRDKVVVLQVCIAMAFHVSKLSCSEISAYYCAQAVQYAQTLGLHLGWPGNGTISANKSRRIFWCVWVLDRLNAATNGRPVLIHGRDMDQSVLDSISEQAPAFRLSIRISRLLDDTISQYRPHATSESSNTDENCESFEHLVQETESSEVGNAMLGTFWSFTSNTRTSALKFALSNRLKASLELYYLAVIILRSRPKKCGRQNDRIPSSSIQCFSAMNIVSIVSNEFKHSVSYWPALPYAVSLATSVAYQNLRNSSLSFRRKRAYALFYSSCDVLDGLGGAFISAQTMARLAKDTVREVERVAAGRSKTRSQRKSNEPVPGNSSRATTHHAHRAFNEPHSAPSLGGDDAPRAQAQDIWHGQSLVSDQPWEAPMDLDPNLFNDVSGVSGIFSDFDPSFDLNGVDTVFSVNLDPTLPLVLEDWMTHGPFGGQPTH</sequence>